<dbReference type="GeneID" id="5309173"/>
<evidence type="ECO:0000256" key="1">
    <source>
        <dbReference type="SAM" id="MobiDB-lite"/>
    </source>
</evidence>
<organism evidence="3 4">
    <name type="scientific">Microbacterium phage Min1</name>
    <dbReference type="NCBI Taxonomy" id="446529"/>
    <lineage>
        <taxon>Viruses</taxon>
        <taxon>Duplodnaviria</taxon>
        <taxon>Heunggongvirae</taxon>
        <taxon>Uroviricota</taxon>
        <taxon>Caudoviricetes</taxon>
        <taxon>Minunavirus</taxon>
        <taxon>Minunavirus Min1</taxon>
    </lineage>
</organism>
<dbReference type="KEGG" id="vg:5309173"/>
<evidence type="ECO:0000313" key="3">
    <source>
        <dbReference type="EMBL" id="ABR10466.1"/>
    </source>
</evidence>
<dbReference type="Proteomes" id="UP000001999">
    <property type="component" value="Segment"/>
</dbReference>
<feature type="domain" description="Terminase small subunit actinomycetes phage-type" evidence="2">
    <location>
        <begin position="15"/>
        <end position="87"/>
    </location>
</feature>
<evidence type="ECO:0000259" key="2">
    <source>
        <dbReference type="Pfam" id="PF23931"/>
    </source>
</evidence>
<accession>A6N1Z4</accession>
<evidence type="ECO:0000313" key="4">
    <source>
        <dbReference type="Proteomes" id="UP000001999"/>
    </source>
</evidence>
<sequence>MYAVTKFEKLSVSEALERSLRNAKHLRAKDSATVAAARALARKIDAWDVIVSWALEDAEEVGGRPAVPANDNVSLSSFLKYQEALGLISPVDDAGGASSVPSPAAAPPQSKVVQFRQRAGTARGRKEAR</sequence>
<dbReference type="EMBL" id="EF579802">
    <property type="protein sequence ID" value="ABR10466.1"/>
    <property type="molecule type" value="Genomic_DNA"/>
</dbReference>
<dbReference type="Pfam" id="PF23931">
    <property type="entry name" value="Terminase_6"/>
    <property type="match status" value="1"/>
</dbReference>
<name>A6N1Z4_9CAUD</name>
<protein>
    <recommendedName>
        <fullName evidence="2">Terminase small subunit actinomycetes phage-type domain-containing protein</fullName>
    </recommendedName>
</protein>
<reference evidence="3 4" key="1">
    <citation type="submission" date="2007-04" db="EMBL/GenBank/DDBJ databases">
        <title>Isolation, characterization and complete nucleotide sequence of a novel temperate bacteriophage Min1, isolated from the nematode pathogen Microbacterium nematophilum.</title>
        <authorList>
            <person name="Akimkina T.V."/>
            <person name="Venien-Bryan C."/>
            <person name="Hodgkin J.A."/>
        </authorList>
    </citation>
    <scope>NUCLEOTIDE SEQUENCE [LARGE SCALE GENOMIC DNA]</scope>
</reference>
<keyword evidence="4" id="KW-1185">Reference proteome</keyword>
<feature type="region of interest" description="Disordered" evidence="1">
    <location>
        <begin position="95"/>
        <end position="129"/>
    </location>
</feature>
<feature type="compositionally biased region" description="Low complexity" evidence="1">
    <location>
        <begin position="97"/>
        <end position="110"/>
    </location>
</feature>
<dbReference type="RefSeq" id="YP_001294796.1">
    <property type="nucleotide sequence ID" value="NC_009603.1"/>
</dbReference>
<dbReference type="InterPro" id="IPR057630">
    <property type="entry name" value="Terminase_6"/>
</dbReference>
<proteinExistence type="predicted"/>